<dbReference type="AlphaFoldDB" id="A0A8J8T256"/>
<dbReference type="CDD" id="cd20533">
    <property type="entry name" value="CYCLIN_CCNL_rpt2"/>
    <property type="match status" value="1"/>
</dbReference>
<dbReference type="Proteomes" id="UP000785679">
    <property type="component" value="Unassembled WGS sequence"/>
</dbReference>
<organism evidence="4 5">
    <name type="scientific">Halteria grandinella</name>
    <dbReference type="NCBI Taxonomy" id="5974"/>
    <lineage>
        <taxon>Eukaryota</taxon>
        <taxon>Sar</taxon>
        <taxon>Alveolata</taxon>
        <taxon>Ciliophora</taxon>
        <taxon>Intramacronucleata</taxon>
        <taxon>Spirotrichea</taxon>
        <taxon>Stichotrichia</taxon>
        <taxon>Sporadotrichida</taxon>
        <taxon>Halteriidae</taxon>
        <taxon>Halteria</taxon>
    </lineage>
</organism>
<dbReference type="PANTHER" id="PTHR10026">
    <property type="entry name" value="CYCLIN"/>
    <property type="match status" value="1"/>
</dbReference>
<name>A0A8J8T256_HALGN</name>
<evidence type="ECO:0000313" key="5">
    <source>
        <dbReference type="Proteomes" id="UP000785679"/>
    </source>
</evidence>
<comment type="similarity">
    <text evidence="1">Belongs to the cyclin family.</text>
</comment>
<reference evidence="4" key="1">
    <citation type="submission" date="2019-06" db="EMBL/GenBank/DDBJ databases">
        <authorList>
            <person name="Zheng W."/>
        </authorList>
    </citation>
    <scope>NUCLEOTIDE SEQUENCE</scope>
    <source>
        <strain evidence="4">QDHG01</strain>
    </source>
</reference>
<feature type="domain" description="Cyclin-like" evidence="3">
    <location>
        <begin position="211"/>
        <end position="305"/>
    </location>
</feature>
<dbReference type="GO" id="GO:0016538">
    <property type="term" value="F:cyclin-dependent protein serine/threonine kinase regulator activity"/>
    <property type="evidence" value="ECO:0007669"/>
    <property type="project" value="InterPro"/>
</dbReference>
<accession>A0A8J8T256</accession>
<dbReference type="CDD" id="cd20532">
    <property type="entry name" value="CYCLIN_CCNL_rpt1"/>
    <property type="match status" value="1"/>
</dbReference>
<proteinExistence type="inferred from homology"/>
<feature type="compositionally biased region" description="Basic and acidic residues" evidence="2">
    <location>
        <begin position="436"/>
        <end position="462"/>
    </location>
</feature>
<feature type="compositionally biased region" description="Basic and acidic residues" evidence="2">
    <location>
        <begin position="357"/>
        <end position="377"/>
    </location>
</feature>
<dbReference type="InterPro" id="IPR006671">
    <property type="entry name" value="Cyclin_N"/>
</dbReference>
<dbReference type="EMBL" id="RRYP01008886">
    <property type="protein sequence ID" value="TNV79459.1"/>
    <property type="molecule type" value="Genomic_DNA"/>
</dbReference>
<dbReference type="Gene3D" id="1.10.472.10">
    <property type="entry name" value="Cyclin-like"/>
    <property type="match status" value="2"/>
</dbReference>
<evidence type="ECO:0000259" key="3">
    <source>
        <dbReference type="SMART" id="SM00385"/>
    </source>
</evidence>
<dbReference type="InterPro" id="IPR036915">
    <property type="entry name" value="Cyclin-like_sf"/>
</dbReference>
<evidence type="ECO:0000313" key="4">
    <source>
        <dbReference type="EMBL" id="TNV79459.1"/>
    </source>
</evidence>
<dbReference type="PIRSF" id="PIRSF036580">
    <property type="entry name" value="Cyclin_L"/>
    <property type="match status" value="1"/>
</dbReference>
<dbReference type="SUPFAM" id="SSF47954">
    <property type="entry name" value="Cyclin-like"/>
    <property type="match status" value="2"/>
</dbReference>
<feature type="domain" description="Cyclin-like" evidence="3">
    <location>
        <begin position="84"/>
        <end position="191"/>
    </location>
</feature>
<comment type="caution">
    <text evidence="4">The sequence shown here is derived from an EMBL/GenBank/DDBJ whole genome shotgun (WGS) entry which is preliminary data.</text>
</comment>
<evidence type="ECO:0000256" key="1">
    <source>
        <dbReference type="RuleBase" id="RU000383"/>
    </source>
</evidence>
<feature type="region of interest" description="Disordered" evidence="2">
    <location>
        <begin position="345"/>
        <end position="499"/>
    </location>
</feature>
<keyword evidence="1" id="KW-0195">Cyclin</keyword>
<evidence type="ECO:0000256" key="2">
    <source>
        <dbReference type="SAM" id="MobiDB-lite"/>
    </source>
</evidence>
<feature type="compositionally biased region" description="Basic and acidic residues" evidence="2">
    <location>
        <begin position="383"/>
        <end position="401"/>
    </location>
</feature>
<feature type="compositionally biased region" description="Basic residues" evidence="2">
    <location>
        <begin position="463"/>
        <end position="474"/>
    </location>
</feature>
<dbReference type="InterPro" id="IPR013763">
    <property type="entry name" value="Cyclin-like_dom"/>
</dbReference>
<dbReference type="SMART" id="SM00385">
    <property type="entry name" value="CYCLIN"/>
    <property type="match status" value="2"/>
</dbReference>
<feature type="compositionally biased region" description="Low complexity" evidence="2">
    <location>
        <begin position="475"/>
        <end position="499"/>
    </location>
</feature>
<protein>
    <recommendedName>
        <fullName evidence="3">Cyclin-like domain-containing protein</fullName>
    </recommendedName>
</protein>
<dbReference type="OrthoDB" id="10264655at2759"/>
<feature type="compositionally biased region" description="Low complexity" evidence="2">
    <location>
        <begin position="411"/>
        <end position="420"/>
    </location>
</feature>
<keyword evidence="5" id="KW-1185">Reference proteome</keyword>
<sequence>MEAPLHEPMLEADPQPESTLLGHLLQSLPAPQDRVLNIKNYLDFICDDLLQRPLYLPLNTVTPSEQNDGMGLMDERKLRVYACEIIQDSGILLKLPQVTMATAQSILHRFYFRKSFLRCDIVTVATASLFIAAKIEENPRKVRDVITVVDYVVKLKKNGGNRNAVVVIDINSFHFTDTRQEIFEAERYILKELGFATESLSRSNVHKYVYFYLNKVLLKHADGNIPLLGKTLAQKAWNIVNDCYRTTCIVSFPPNVIACSAIYLAARLVDYPFPSDPETKHWLPWWTIFGASIEDMEYVTASILEIYQPSFAQDVNPEYVERLLATLQAQNQPVVEAPVAPAVVQEPTKEQASVIKVDPKPRVRSSSRDKKVDDSRNRKPSRDRRDERRPAKREDSRDRRRDTRPKRRRSTSSSRSPSNSPRRDRRHHHSDRHRRRDDDRKRGRDNDRRYRHRDDSREERRRRDNRKHDRKRQRTPSPSSSSQSSPSKSRSRSSSLGSK</sequence>
<feature type="compositionally biased region" description="Basic residues" evidence="2">
    <location>
        <begin position="423"/>
        <end position="435"/>
    </location>
</feature>
<dbReference type="InterPro" id="IPR043198">
    <property type="entry name" value="Cyclin/Ssn8"/>
</dbReference>
<dbReference type="GO" id="GO:0006357">
    <property type="term" value="P:regulation of transcription by RNA polymerase II"/>
    <property type="evidence" value="ECO:0007669"/>
    <property type="project" value="InterPro"/>
</dbReference>
<gene>
    <name evidence="4" type="ORF">FGO68_gene433</name>
</gene>
<dbReference type="Pfam" id="PF00134">
    <property type="entry name" value="Cyclin_N"/>
    <property type="match status" value="1"/>
</dbReference>